<name>A0A6J4RC97_9ACTN</name>
<gene>
    <name evidence="2" type="ORF">AVDCRST_MAG30-39</name>
</gene>
<protein>
    <submittedName>
        <fullName evidence="2">Uncharacterized protein</fullName>
    </submittedName>
</protein>
<dbReference type="EMBL" id="CADCVS010000008">
    <property type="protein sequence ID" value="CAA9470103.1"/>
    <property type="molecule type" value="Genomic_DNA"/>
</dbReference>
<evidence type="ECO:0000256" key="1">
    <source>
        <dbReference type="SAM" id="MobiDB-lite"/>
    </source>
</evidence>
<evidence type="ECO:0000313" key="2">
    <source>
        <dbReference type="EMBL" id="CAA9470103.1"/>
    </source>
</evidence>
<sequence>DDRPDRARRAGDRARDGRLCRLVRRARRRLGADRRADLRDVAARLHGRVAVRGGRRPGRGRRHGRGARTRAAARRA</sequence>
<proteinExistence type="predicted"/>
<feature type="non-terminal residue" evidence="2">
    <location>
        <position position="76"/>
    </location>
</feature>
<reference evidence="2" key="1">
    <citation type="submission" date="2020-02" db="EMBL/GenBank/DDBJ databases">
        <authorList>
            <person name="Meier V. D."/>
        </authorList>
    </citation>
    <scope>NUCLEOTIDE SEQUENCE</scope>
    <source>
        <strain evidence="2">AVDCRST_MAG30</strain>
    </source>
</reference>
<dbReference type="AlphaFoldDB" id="A0A6J4RC97"/>
<accession>A0A6J4RC97</accession>
<feature type="region of interest" description="Disordered" evidence="1">
    <location>
        <begin position="52"/>
        <end position="76"/>
    </location>
</feature>
<organism evidence="2">
    <name type="scientific">uncultured Solirubrobacteraceae bacterium</name>
    <dbReference type="NCBI Taxonomy" id="1162706"/>
    <lineage>
        <taxon>Bacteria</taxon>
        <taxon>Bacillati</taxon>
        <taxon>Actinomycetota</taxon>
        <taxon>Thermoleophilia</taxon>
        <taxon>Solirubrobacterales</taxon>
        <taxon>Solirubrobacteraceae</taxon>
        <taxon>environmental samples</taxon>
    </lineage>
</organism>
<feature type="non-terminal residue" evidence="2">
    <location>
        <position position="1"/>
    </location>
</feature>